<dbReference type="HOGENOM" id="CLU_030273_4_4_0"/>
<dbReference type="SUPFAM" id="SSF54826">
    <property type="entry name" value="Enolase N-terminal domain-like"/>
    <property type="match status" value="1"/>
</dbReference>
<keyword evidence="2" id="KW-0479">Metal-binding</keyword>
<dbReference type="Gene3D" id="3.20.20.120">
    <property type="entry name" value="Enolase-like C-terminal domain"/>
    <property type="match status" value="1"/>
</dbReference>
<organism evidence="8 9">
    <name type="scientific">Roseiflexus castenholzii (strain DSM 13941 / HLO8)</name>
    <dbReference type="NCBI Taxonomy" id="383372"/>
    <lineage>
        <taxon>Bacteria</taxon>
        <taxon>Bacillati</taxon>
        <taxon>Chloroflexota</taxon>
        <taxon>Chloroflexia</taxon>
        <taxon>Chloroflexales</taxon>
        <taxon>Roseiflexineae</taxon>
        <taxon>Roseiflexaceae</taxon>
        <taxon>Roseiflexus</taxon>
    </lineage>
</organism>
<dbReference type="GO" id="GO:0043748">
    <property type="term" value="F:O-succinylbenzoate synthase activity"/>
    <property type="evidence" value="ECO:0007669"/>
    <property type="project" value="UniProtKB-EC"/>
</dbReference>
<proteinExistence type="predicted"/>
<dbReference type="OrthoDB" id="9774531at2"/>
<dbReference type="InterPro" id="IPR013342">
    <property type="entry name" value="Mandelate_racemase_C"/>
</dbReference>
<comment type="cofactor">
    <cofactor evidence="1">
        <name>a divalent metal cation</name>
        <dbReference type="ChEBI" id="CHEBI:60240"/>
    </cofactor>
</comment>
<dbReference type="CDD" id="cd03317">
    <property type="entry name" value="NAAAR"/>
    <property type="match status" value="1"/>
</dbReference>
<evidence type="ECO:0000256" key="2">
    <source>
        <dbReference type="ARBA" id="ARBA00022723"/>
    </source>
</evidence>
<dbReference type="UniPathway" id="UPA01057">
    <property type="reaction ID" value="UER00165"/>
</dbReference>
<dbReference type="KEGG" id="rca:Rcas_2438"/>
<dbReference type="Gene3D" id="3.30.390.10">
    <property type="entry name" value="Enolase-like, N-terminal domain"/>
    <property type="match status" value="1"/>
</dbReference>
<dbReference type="AlphaFoldDB" id="A7NLX0"/>
<protein>
    <recommendedName>
        <fullName evidence="5 6">o-succinylbenzoate synthase</fullName>
        <ecNumber evidence="5 6">4.2.1.113</ecNumber>
    </recommendedName>
</protein>
<dbReference type="NCBIfam" id="TIGR01928">
    <property type="entry name" value="menC_lowGC_arch"/>
    <property type="match status" value="1"/>
</dbReference>
<sequence length="370" mass="40472">MKIESITLHHIDMPLVAPFETSFGRETHRPCILIEMRADGLTGWGECVAGAGPWYAYETIGTAWHIISDFLAPMIVGQEITEPIGIVERFASVRGHPMARAAVEAAFWDLYAQARGVSLARLIGATRDRVTVGVSVGIELTLEAQLASIERFVAAGYARIKLKIKPGWDVAVVRAVRERWPDIALQVDANSAYTPDDAPIFRELDEMNLLLIEQPLHHDDIVDHARLQAQISTPICLDESIHSPEHARWALDIDACRVINIKIGRVGGLTAARQIHDLCAERGVPVWCGGMLETNVGRAVNLALAALPNFALPGDISASARYYHRDIAAPDFVLNDDSTITVPDTPGTGVAVLPERLRDVQVREVIIGKG</sequence>
<evidence type="ECO:0000256" key="4">
    <source>
        <dbReference type="ARBA" id="ARBA00023239"/>
    </source>
</evidence>
<dbReference type="InterPro" id="IPR010197">
    <property type="entry name" value="OSBS/NAAAR"/>
</dbReference>
<dbReference type="SFLD" id="SFLDF00009">
    <property type="entry name" value="o-succinylbenzoate_synthase"/>
    <property type="match status" value="1"/>
</dbReference>
<evidence type="ECO:0000256" key="1">
    <source>
        <dbReference type="ARBA" id="ARBA00001968"/>
    </source>
</evidence>
<dbReference type="GO" id="GO:0046872">
    <property type="term" value="F:metal ion binding"/>
    <property type="evidence" value="ECO:0007669"/>
    <property type="project" value="UniProtKB-KW"/>
</dbReference>
<feature type="domain" description="Mandelate racemase/muconate lactonizing enzyme C-terminal" evidence="7">
    <location>
        <begin position="142"/>
        <end position="234"/>
    </location>
</feature>
<dbReference type="eggNOG" id="COG4948">
    <property type="taxonomic scope" value="Bacteria"/>
</dbReference>
<accession>A7NLX0</accession>
<evidence type="ECO:0000313" key="9">
    <source>
        <dbReference type="Proteomes" id="UP000000263"/>
    </source>
</evidence>
<dbReference type="STRING" id="383372.Rcas_2438"/>
<reference evidence="8 9" key="1">
    <citation type="submission" date="2007-08" db="EMBL/GenBank/DDBJ databases">
        <title>Complete sequence of Roseiflexus castenholzii DSM 13941.</title>
        <authorList>
            <consortium name="US DOE Joint Genome Institute"/>
            <person name="Copeland A."/>
            <person name="Lucas S."/>
            <person name="Lapidus A."/>
            <person name="Barry K."/>
            <person name="Glavina del Rio T."/>
            <person name="Dalin E."/>
            <person name="Tice H."/>
            <person name="Pitluck S."/>
            <person name="Thompson L.S."/>
            <person name="Brettin T."/>
            <person name="Bruce D."/>
            <person name="Detter J.C."/>
            <person name="Han C."/>
            <person name="Tapia R."/>
            <person name="Schmutz J."/>
            <person name="Larimer F."/>
            <person name="Land M."/>
            <person name="Hauser L."/>
            <person name="Kyrpides N."/>
            <person name="Mikhailova N."/>
            <person name="Bryant D.A."/>
            <person name="Hanada S."/>
            <person name="Tsukatani Y."/>
            <person name="Richardson P."/>
        </authorList>
    </citation>
    <scope>NUCLEOTIDE SEQUENCE [LARGE SCALE GENOMIC DNA]</scope>
    <source>
        <strain evidence="9">DSM 13941 / HLO8</strain>
    </source>
</reference>
<dbReference type="UniPathway" id="UPA00079"/>
<dbReference type="EMBL" id="CP000804">
    <property type="protein sequence ID" value="ABU58518.1"/>
    <property type="molecule type" value="Genomic_DNA"/>
</dbReference>
<dbReference type="Proteomes" id="UP000000263">
    <property type="component" value="Chromosome"/>
</dbReference>
<name>A7NLX0_ROSCS</name>
<dbReference type="InterPro" id="IPR029065">
    <property type="entry name" value="Enolase_C-like"/>
</dbReference>
<dbReference type="GO" id="GO:0009234">
    <property type="term" value="P:menaquinone biosynthetic process"/>
    <property type="evidence" value="ECO:0007669"/>
    <property type="project" value="UniProtKB-UniRule"/>
</dbReference>
<dbReference type="RefSeq" id="WP_012120942.1">
    <property type="nucleotide sequence ID" value="NC_009767.1"/>
</dbReference>
<dbReference type="SFLD" id="SFLDS00001">
    <property type="entry name" value="Enolase"/>
    <property type="match status" value="1"/>
</dbReference>
<evidence type="ECO:0000259" key="7">
    <source>
        <dbReference type="SMART" id="SM00922"/>
    </source>
</evidence>
<dbReference type="InterPro" id="IPR036849">
    <property type="entry name" value="Enolase-like_C_sf"/>
</dbReference>
<dbReference type="Pfam" id="PF02746">
    <property type="entry name" value="MR_MLE_N"/>
    <property type="match status" value="1"/>
</dbReference>
<evidence type="ECO:0000256" key="3">
    <source>
        <dbReference type="ARBA" id="ARBA00022842"/>
    </source>
</evidence>
<evidence type="ECO:0000256" key="5">
    <source>
        <dbReference type="ARBA" id="ARBA00029491"/>
    </source>
</evidence>
<evidence type="ECO:0000256" key="6">
    <source>
        <dbReference type="NCBIfam" id="TIGR01928"/>
    </source>
</evidence>
<dbReference type="GO" id="GO:0016854">
    <property type="term" value="F:racemase and epimerase activity"/>
    <property type="evidence" value="ECO:0007669"/>
    <property type="project" value="UniProtKB-ARBA"/>
</dbReference>
<dbReference type="SMART" id="SM00922">
    <property type="entry name" value="MR_MLE"/>
    <property type="match status" value="1"/>
</dbReference>
<dbReference type="SFLD" id="SFLDG00180">
    <property type="entry name" value="muconate_cycloisomerase"/>
    <property type="match status" value="1"/>
</dbReference>
<dbReference type="EC" id="4.2.1.113" evidence="5 6"/>
<keyword evidence="3" id="KW-0460">Magnesium</keyword>
<gene>
    <name evidence="8" type="ordered locus">Rcas_2438</name>
</gene>
<dbReference type="PANTHER" id="PTHR48073">
    <property type="entry name" value="O-SUCCINYLBENZOATE SYNTHASE-RELATED"/>
    <property type="match status" value="1"/>
</dbReference>
<dbReference type="PANTHER" id="PTHR48073:SF5">
    <property type="entry name" value="O-SUCCINYLBENZOATE SYNTHASE"/>
    <property type="match status" value="1"/>
</dbReference>
<dbReference type="InterPro" id="IPR029017">
    <property type="entry name" value="Enolase-like_N"/>
</dbReference>
<evidence type="ECO:0000313" key="8">
    <source>
        <dbReference type="EMBL" id="ABU58518.1"/>
    </source>
</evidence>
<dbReference type="Pfam" id="PF13378">
    <property type="entry name" value="MR_MLE_C"/>
    <property type="match status" value="1"/>
</dbReference>
<keyword evidence="9" id="KW-1185">Reference proteome</keyword>
<keyword evidence="4" id="KW-0456">Lyase</keyword>
<dbReference type="InterPro" id="IPR013341">
    <property type="entry name" value="Mandelate_racemase_N_dom"/>
</dbReference>
<dbReference type="SUPFAM" id="SSF51604">
    <property type="entry name" value="Enolase C-terminal domain-like"/>
    <property type="match status" value="1"/>
</dbReference>